<dbReference type="Proteomes" id="UP000189021">
    <property type="component" value="Unassembled WGS sequence"/>
</dbReference>
<dbReference type="Gene3D" id="3.60.60.10">
    <property type="entry name" value="Penicillin V Acylase, Chain A"/>
    <property type="match status" value="1"/>
</dbReference>
<protein>
    <submittedName>
        <fullName evidence="4">Choloylglycine hydrolase</fullName>
    </submittedName>
</protein>
<evidence type="ECO:0000256" key="1">
    <source>
        <dbReference type="ARBA" id="ARBA00006625"/>
    </source>
</evidence>
<organism evidence="4 5">
    <name type="scientific">Salinivibrio kushneri</name>
    <dbReference type="NCBI Taxonomy" id="1908198"/>
    <lineage>
        <taxon>Bacteria</taxon>
        <taxon>Pseudomonadati</taxon>
        <taxon>Pseudomonadota</taxon>
        <taxon>Gammaproteobacteria</taxon>
        <taxon>Vibrionales</taxon>
        <taxon>Vibrionaceae</taxon>
        <taxon>Salinivibrio</taxon>
    </lineage>
</organism>
<evidence type="ECO:0000313" key="4">
    <source>
        <dbReference type="EMBL" id="OOE40716.1"/>
    </source>
</evidence>
<proteinExistence type="inferred from homology"/>
<dbReference type="GO" id="GO:0016787">
    <property type="term" value="F:hydrolase activity"/>
    <property type="evidence" value="ECO:0007669"/>
    <property type="project" value="UniProtKB-KW"/>
</dbReference>
<dbReference type="InterPro" id="IPR029055">
    <property type="entry name" value="Ntn_hydrolases_N"/>
</dbReference>
<dbReference type="Pfam" id="PF02275">
    <property type="entry name" value="CBAH"/>
    <property type="match status" value="1"/>
</dbReference>
<dbReference type="RefSeq" id="WP_077520590.1">
    <property type="nucleotide sequence ID" value="NZ_CP040022.1"/>
</dbReference>
<evidence type="ECO:0000259" key="3">
    <source>
        <dbReference type="Pfam" id="PF02275"/>
    </source>
</evidence>
<dbReference type="PANTHER" id="PTHR35527">
    <property type="entry name" value="CHOLOYLGLYCINE HYDROLASE"/>
    <property type="match status" value="1"/>
</dbReference>
<gene>
    <name evidence="4" type="ORF">BZG00_04750</name>
</gene>
<accession>A0AB36K0L7</accession>
<evidence type="ECO:0000256" key="2">
    <source>
        <dbReference type="ARBA" id="ARBA00022801"/>
    </source>
</evidence>
<reference evidence="4 5" key="1">
    <citation type="journal article" date="2017" name="Genome Announc.">
        <title>Draft Genome Sequences of Salinivibrio proteolyticus, Salinivibrio sharmensis, Salinivibrio siamensis, Salinivibrio costicola subsp. alcaliphilus, Salinivibrio costicola subsp. vallismortis, and 29 New Isolates Belonging to the Genus Salinivibrio.</title>
        <authorList>
            <person name="Lopez-Hermoso C."/>
            <person name="de la Haba R.R."/>
            <person name="Sanchez-Porro C."/>
            <person name="Bayliss S.C."/>
            <person name="Feil E.J."/>
            <person name="Ventosa A."/>
        </authorList>
    </citation>
    <scope>NUCLEOTIDE SEQUENCE [LARGE SCALE GENOMIC DNA]</scope>
    <source>
        <strain evidence="4 5">AL184</strain>
    </source>
</reference>
<sequence>MCTRIFNNLNPQYPITARNMDWFWPINTYLYRFPKGMKSRGLDAKSASQLGIRKQQVLQWRSEYASLVTVMGSDKQGYAAVDGLNEAGLAVNGLYDSDVSYGPATGDGQFLSANRWVQFVLDCFANVHQAIQFFTSNTITIVSERLPDTSETDSHLHLSLSDADGNAGVIEVRDGVFQLYESHDDTVVTNQPDYKTQQTLKAYWTYAWGLDPKNPIAHPVYSAPGGNSATQRFERASYYLTFSQPAQNQREAVYQARSLVATCSVPVNFNPYHTEKASYTIWTNVADHRQHVYYLANTLTMDSVWIHFSPDHHNCQRLQLQKEKSTESVCPVQSGDVSRYLTLCENPFV</sequence>
<dbReference type="SUPFAM" id="SSF56235">
    <property type="entry name" value="N-terminal nucleophile aminohydrolases (Ntn hydrolases)"/>
    <property type="match status" value="1"/>
</dbReference>
<keyword evidence="5" id="KW-1185">Reference proteome</keyword>
<comment type="caution">
    <text evidence="4">The sequence shown here is derived from an EMBL/GenBank/DDBJ whole genome shotgun (WGS) entry which is preliminary data.</text>
</comment>
<dbReference type="EMBL" id="MUEK01000003">
    <property type="protein sequence ID" value="OOE40716.1"/>
    <property type="molecule type" value="Genomic_DNA"/>
</dbReference>
<dbReference type="InterPro" id="IPR052193">
    <property type="entry name" value="Peptidase_C59"/>
</dbReference>
<keyword evidence="2 4" id="KW-0378">Hydrolase</keyword>
<evidence type="ECO:0000313" key="5">
    <source>
        <dbReference type="Proteomes" id="UP000189021"/>
    </source>
</evidence>
<name>A0AB36K0L7_9GAMM</name>
<feature type="domain" description="Choloylglycine hydrolase/NAAA C-terminal" evidence="3">
    <location>
        <begin position="2"/>
        <end position="315"/>
    </location>
</feature>
<comment type="similarity">
    <text evidence="1">Belongs to the peptidase C59 family.</text>
</comment>
<dbReference type="InterPro" id="IPR029132">
    <property type="entry name" value="CBAH/NAAA_C"/>
</dbReference>
<dbReference type="AlphaFoldDB" id="A0AB36K0L7"/>
<dbReference type="PANTHER" id="PTHR35527:SF2">
    <property type="entry name" value="HYDROLASE"/>
    <property type="match status" value="1"/>
</dbReference>